<feature type="domain" description="Ppx/GppA phosphatase N-terminal" evidence="1">
    <location>
        <begin position="18"/>
        <end position="315"/>
    </location>
</feature>
<organism evidence="2 3">
    <name type="scientific">Alloscardovia omnicolens</name>
    <dbReference type="NCBI Taxonomy" id="419015"/>
    <lineage>
        <taxon>Bacteria</taxon>
        <taxon>Bacillati</taxon>
        <taxon>Actinomycetota</taxon>
        <taxon>Actinomycetes</taxon>
        <taxon>Bifidobacteriales</taxon>
        <taxon>Bifidobacteriaceae</taxon>
        <taxon>Alloscardovia</taxon>
    </lineage>
</organism>
<dbReference type="Proteomes" id="UP000242263">
    <property type="component" value="Unassembled WGS sequence"/>
</dbReference>
<protein>
    <submittedName>
        <fullName evidence="2">Ppx/GppA family phosphatase</fullName>
    </submittedName>
</protein>
<dbReference type="AlphaFoldDB" id="A0A2I1M7N3"/>
<dbReference type="SUPFAM" id="SSF53067">
    <property type="entry name" value="Actin-like ATPase domain"/>
    <property type="match status" value="2"/>
</dbReference>
<dbReference type="InterPro" id="IPR043129">
    <property type="entry name" value="ATPase_NBD"/>
</dbReference>
<sequence>MVTVAGIDCGTNSIRLMIARVDENGMHIVLPRIMRVVRLGEGVDVNHAFSQAALERVYAAIDEFADLLARYQVDALRFVATSATRDARNREDFENYVHEHLGVWPDVISGEEEARLSFLGATSVAGIDQYEAPFLVVDLGGGSTELVLGGTQAEKLHVQAAYSMAVGSVRMSERHRLDDAPSIEAIEAATKDIDEHIEQAASVVPLDAVRTIIGVSGTVTTMSAVCLGQKEYRVEEVDGAVLSIDAVDEVNQRVLRMTRQQRDTLSVVHPGRRDVIGAGALVWSCVLAAVQTAAATRDIRIDSYIASEHGLLDGIVRDLGQRMQHADRAVHEQS</sequence>
<dbReference type="PANTHER" id="PTHR30005">
    <property type="entry name" value="EXOPOLYPHOSPHATASE"/>
    <property type="match status" value="1"/>
</dbReference>
<dbReference type="GO" id="GO:0016462">
    <property type="term" value="F:pyrophosphatase activity"/>
    <property type="evidence" value="ECO:0007669"/>
    <property type="project" value="TreeGrafter"/>
</dbReference>
<reference evidence="2 3" key="1">
    <citation type="submission" date="2017-12" db="EMBL/GenBank/DDBJ databases">
        <title>Phylogenetic diversity of female urinary microbiome.</title>
        <authorList>
            <person name="Thomas-White K."/>
            <person name="Wolfe A.J."/>
        </authorList>
    </citation>
    <scope>NUCLEOTIDE SEQUENCE [LARGE SCALE GENOMIC DNA]</scope>
    <source>
        <strain evidence="2 3">UMB0064</strain>
    </source>
</reference>
<dbReference type="EMBL" id="PKGU01000001">
    <property type="protein sequence ID" value="PKZ16140.1"/>
    <property type="molecule type" value="Genomic_DNA"/>
</dbReference>
<dbReference type="Gene3D" id="3.30.420.40">
    <property type="match status" value="1"/>
</dbReference>
<dbReference type="Gene3D" id="3.30.420.150">
    <property type="entry name" value="Exopolyphosphatase. Domain 2"/>
    <property type="match status" value="1"/>
</dbReference>
<gene>
    <name evidence="2" type="ORF">CYJ32_01515</name>
</gene>
<dbReference type="InterPro" id="IPR003695">
    <property type="entry name" value="Ppx_GppA_N"/>
</dbReference>
<evidence type="ECO:0000259" key="1">
    <source>
        <dbReference type="Pfam" id="PF02541"/>
    </source>
</evidence>
<dbReference type="RefSeq" id="WP_021618525.1">
    <property type="nucleotide sequence ID" value="NZ_CAMYCS010000002.1"/>
</dbReference>
<evidence type="ECO:0000313" key="3">
    <source>
        <dbReference type="Proteomes" id="UP000242263"/>
    </source>
</evidence>
<dbReference type="PANTHER" id="PTHR30005:SF13">
    <property type="entry name" value="EXOPOLYPHOSPHATASE 2"/>
    <property type="match status" value="1"/>
</dbReference>
<comment type="caution">
    <text evidence="2">The sequence shown here is derived from an EMBL/GenBank/DDBJ whole genome shotgun (WGS) entry which is preliminary data.</text>
</comment>
<evidence type="ECO:0000313" key="2">
    <source>
        <dbReference type="EMBL" id="PKZ16140.1"/>
    </source>
</evidence>
<accession>A0A2I1M7N3</accession>
<dbReference type="InterPro" id="IPR050273">
    <property type="entry name" value="GppA/Ppx_hydrolase"/>
</dbReference>
<dbReference type="Pfam" id="PF02541">
    <property type="entry name" value="Ppx-GppA"/>
    <property type="match status" value="1"/>
</dbReference>
<proteinExistence type="predicted"/>
<dbReference type="GeneID" id="35868618"/>
<name>A0A2I1M7N3_9BIFI</name>